<evidence type="ECO:0000313" key="5">
    <source>
        <dbReference type="Proteomes" id="UP000663829"/>
    </source>
</evidence>
<dbReference type="Proteomes" id="UP000681722">
    <property type="component" value="Unassembled WGS sequence"/>
</dbReference>
<evidence type="ECO:0000313" key="4">
    <source>
        <dbReference type="EMBL" id="CAF3827524.1"/>
    </source>
</evidence>
<comment type="caution">
    <text evidence="2">The sequence shown here is derived from an EMBL/GenBank/DDBJ whole genome shotgun (WGS) entry which is preliminary data.</text>
</comment>
<protein>
    <submittedName>
        <fullName evidence="2">Uncharacterized protein</fullName>
    </submittedName>
</protein>
<proteinExistence type="predicted"/>
<dbReference type="EMBL" id="CAJOBA010003480">
    <property type="protein sequence ID" value="CAF3683172.1"/>
    <property type="molecule type" value="Genomic_DNA"/>
</dbReference>
<name>A0A814L5Z6_9BILA</name>
<dbReference type="EMBL" id="CAJNOK010003479">
    <property type="protein sequence ID" value="CAF0902752.1"/>
    <property type="molecule type" value="Genomic_DNA"/>
</dbReference>
<dbReference type="AlphaFoldDB" id="A0A814L5Z6"/>
<keyword evidence="5" id="KW-1185">Reference proteome</keyword>
<sequence>RHYRYEEEFTTTLDEESRRAKFKDEKMSMPDILTIGAKNAEHENSWKGGRLADLSIWNCWLERKEICALYQQKCSIDQMKIGTYLYQSSNKYSSSTVQEVENQE</sequence>
<dbReference type="Proteomes" id="UP000663829">
    <property type="component" value="Unassembled WGS sequence"/>
</dbReference>
<dbReference type="EMBL" id="CAJOBC010004433">
    <property type="protein sequence ID" value="CAF3827524.1"/>
    <property type="molecule type" value="Genomic_DNA"/>
</dbReference>
<evidence type="ECO:0000313" key="3">
    <source>
        <dbReference type="EMBL" id="CAF3683172.1"/>
    </source>
</evidence>
<dbReference type="Proteomes" id="UP000682733">
    <property type="component" value="Unassembled WGS sequence"/>
</dbReference>
<organism evidence="2 5">
    <name type="scientific">Didymodactylos carnosus</name>
    <dbReference type="NCBI Taxonomy" id="1234261"/>
    <lineage>
        <taxon>Eukaryota</taxon>
        <taxon>Metazoa</taxon>
        <taxon>Spiralia</taxon>
        <taxon>Gnathifera</taxon>
        <taxon>Rotifera</taxon>
        <taxon>Eurotatoria</taxon>
        <taxon>Bdelloidea</taxon>
        <taxon>Philodinida</taxon>
        <taxon>Philodinidae</taxon>
        <taxon>Didymodactylos</taxon>
    </lineage>
</organism>
<dbReference type="EMBL" id="CAJNOQ010004432">
    <property type="protein sequence ID" value="CAF1058916.1"/>
    <property type="molecule type" value="Genomic_DNA"/>
</dbReference>
<evidence type="ECO:0000313" key="1">
    <source>
        <dbReference type="EMBL" id="CAF0902752.1"/>
    </source>
</evidence>
<evidence type="ECO:0000313" key="2">
    <source>
        <dbReference type="EMBL" id="CAF1058916.1"/>
    </source>
</evidence>
<gene>
    <name evidence="2" type="ORF">GPM918_LOCUS16674</name>
    <name evidence="1" type="ORF">OVA965_LOCUS9707</name>
    <name evidence="4" type="ORF">SRO942_LOCUS16675</name>
    <name evidence="3" type="ORF">TMI583_LOCUS9703</name>
</gene>
<feature type="non-terminal residue" evidence="2">
    <location>
        <position position="1"/>
    </location>
</feature>
<accession>A0A814L5Z6</accession>
<dbReference type="Proteomes" id="UP000677228">
    <property type="component" value="Unassembled WGS sequence"/>
</dbReference>
<reference evidence="2" key="1">
    <citation type="submission" date="2021-02" db="EMBL/GenBank/DDBJ databases">
        <authorList>
            <person name="Nowell W R."/>
        </authorList>
    </citation>
    <scope>NUCLEOTIDE SEQUENCE</scope>
</reference>